<keyword evidence="2" id="KW-1185">Reference proteome</keyword>
<dbReference type="Proteomes" id="UP000501449">
    <property type="component" value="Genome"/>
</dbReference>
<dbReference type="RefSeq" id="YP_010839650.1">
    <property type="nucleotide sequence ID" value="NC_078007.1"/>
</dbReference>
<evidence type="ECO:0000313" key="2">
    <source>
        <dbReference type="Proteomes" id="UP000501449"/>
    </source>
</evidence>
<dbReference type="KEGG" id="vg:80559047"/>
<protein>
    <submittedName>
        <fullName evidence="1">Uncharacterized protein</fullName>
    </submittedName>
</protein>
<accession>A0A291B0C8</accession>
<dbReference type="GeneID" id="80559047"/>
<organism evidence="1 2">
    <name type="scientific">Tai Forest reovirus</name>
    <dbReference type="NCBI Taxonomy" id="2039230"/>
    <lineage>
        <taxon>Viruses</taxon>
        <taxon>Riboviria</taxon>
        <taxon>Orthornavirae</taxon>
        <taxon>Duplornaviricota</taxon>
        <taxon>Resentoviricetes</taxon>
        <taxon>Reovirales</taxon>
        <taxon>Spinareoviridae</taxon>
        <taxon>Coltivirus</taxon>
        <taxon>Coltivirus taiense</taxon>
        <taxon>Tai Forest coltivirus</taxon>
    </lineage>
</organism>
<dbReference type="EMBL" id="MF511056">
    <property type="protein sequence ID" value="ATE86726.1"/>
    <property type="molecule type" value="Genomic_RNA"/>
</dbReference>
<reference evidence="1 2" key="1">
    <citation type="journal article" date="2017" name="Virol. J.">
        <title>A novel Coltivirus-related virus isolated from free-tailed bats from Cote d'Ivoire is able to infect human cells in vitro.</title>
        <authorList>
            <person name="Weiss S."/>
            <person name="Dabrowski P.W."/>
            <person name="Kurth A."/>
            <person name="Leendertz S.A.J."/>
            <person name="Leendertz F.H."/>
        </authorList>
    </citation>
    <scope>NUCLEOTIDE SEQUENCE [LARGE SCALE GENOMIC DNA]</scope>
</reference>
<name>A0A291B0C8_9REOV</name>
<proteinExistence type="predicted"/>
<sequence length="304" mass="33804">MPLSTIVGNNLPSASVIFHFPKSNQNGVRRPERVFARPLVCFLFGIPRSDVQKWDLFKTWVRENQIEVDGDDDFETMFEYGLKIRQEGQRSVVLRKNAGITEIGLFGSPLRPGERAPFNATCAPPFAAKVADFLAIQLTQWCINGAQYVIEWIAQKDMPLEALEFDTIQVLTLLSESVVGWKDVLSAWTSLCEEREGMTGAEASALRKKILAALMMMGKGINLSGAAILLMDAQGVSHLLMRSLLKQLIDDPAPTMAIKIDDSECVKPVWRRYASRTGGRNYTIMLNCSAPGSDNVTYEDVDIV</sequence>
<evidence type="ECO:0000313" key="1">
    <source>
        <dbReference type="EMBL" id="ATE86726.1"/>
    </source>
</evidence>